<sequence length="122" mass="13616">MTGKLYRSGTGWRFGSDPAATPFTGLVGAEDWAIELTSEELEDFCRLFQQLAETMQAMAAELMPEEAIACELETDRIWLEASGFPDAYRLHLIVSTGRRAEGEWSAEAVPDLLQAVRSRQVF</sequence>
<dbReference type="Pfam" id="PF08848">
    <property type="entry name" value="DUF1818"/>
    <property type="match status" value="1"/>
</dbReference>
<proteinExistence type="predicted"/>
<evidence type="ECO:0000313" key="1">
    <source>
        <dbReference type="EMBL" id="HFM99383.1"/>
    </source>
</evidence>
<dbReference type="InterPro" id="IPR014947">
    <property type="entry name" value="DUF1818"/>
</dbReference>
<comment type="caution">
    <text evidence="1">The sequence shown here is derived from an EMBL/GenBank/DDBJ whole genome shotgun (WGS) entry which is preliminary data.</text>
</comment>
<dbReference type="Gene3D" id="2.30.31.10">
    <property type="entry name" value="Transcriptional Coactivator Pc4, Chain A"/>
    <property type="match status" value="1"/>
</dbReference>
<reference evidence="1" key="1">
    <citation type="journal article" date="2020" name="mSystems">
        <title>Genome- and Community-Level Interaction Insights into Carbon Utilization and Element Cycling Functions of Hydrothermarchaeota in Hydrothermal Sediment.</title>
        <authorList>
            <person name="Zhou Z."/>
            <person name="Liu Y."/>
            <person name="Xu W."/>
            <person name="Pan J."/>
            <person name="Luo Z.H."/>
            <person name="Li M."/>
        </authorList>
    </citation>
    <scope>NUCLEOTIDE SEQUENCE [LARGE SCALE GENOMIC DNA]</scope>
    <source>
        <strain evidence="1">SpSt-418</strain>
    </source>
</reference>
<dbReference type="GO" id="GO:0006355">
    <property type="term" value="P:regulation of DNA-templated transcription"/>
    <property type="evidence" value="ECO:0007669"/>
    <property type="project" value="InterPro"/>
</dbReference>
<dbReference type="AlphaFoldDB" id="A0A7C3KFT8"/>
<gene>
    <name evidence="1" type="ORF">ENR64_16800</name>
</gene>
<protein>
    <submittedName>
        <fullName evidence="1">DUF1818 family protein</fullName>
    </submittedName>
</protein>
<dbReference type="GO" id="GO:0003677">
    <property type="term" value="F:DNA binding"/>
    <property type="evidence" value="ECO:0007669"/>
    <property type="project" value="InterPro"/>
</dbReference>
<dbReference type="SUPFAM" id="SSF54447">
    <property type="entry name" value="ssDNA-binding transcriptional regulator domain"/>
    <property type="match status" value="1"/>
</dbReference>
<organism evidence="1">
    <name type="scientific">Oscillatoriales cyanobacterium SpSt-418</name>
    <dbReference type="NCBI Taxonomy" id="2282169"/>
    <lineage>
        <taxon>Bacteria</taxon>
        <taxon>Bacillati</taxon>
        <taxon>Cyanobacteriota</taxon>
        <taxon>Cyanophyceae</taxon>
        <taxon>Oscillatoriophycideae</taxon>
        <taxon>Oscillatoriales</taxon>
    </lineage>
</organism>
<dbReference type="InterPro" id="IPR009044">
    <property type="entry name" value="ssDNA-bd_transcriptional_reg"/>
</dbReference>
<name>A0A7C3KFT8_9CYAN</name>
<dbReference type="EMBL" id="DSRU01000241">
    <property type="protein sequence ID" value="HFM99383.1"/>
    <property type="molecule type" value="Genomic_DNA"/>
</dbReference>
<accession>A0A7C3KFT8</accession>